<evidence type="ECO:0000256" key="1">
    <source>
        <dbReference type="SAM" id="MobiDB-lite"/>
    </source>
</evidence>
<gene>
    <name evidence="2" type="ORF">POL25_38620</name>
</gene>
<organism evidence="2 3">
    <name type="scientific">Nannocystis bainbridge</name>
    <dbReference type="NCBI Taxonomy" id="2995303"/>
    <lineage>
        <taxon>Bacteria</taxon>
        <taxon>Pseudomonadati</taxon>
        <taxon>Myxococcota</taxon>
        <taxon>Polyangia</taxon>
        <taxon>Nannocystales</taxon>
        <taxon>Nannocystaceae</taxon>
        <taxon>Nannocystis</taxon>
    </lineage>
</organism>
<feature type="region of interest" description="Disordered" evidence="1">
    <location>
        <begin position="32"/>
        <end position="62"/>
    </location>
</feature>
<name>A0ABT5EAJ3_9BACT</name>
<accession>A0ABT5EAJ3</accession>
<dbReference type="Proteomes" id="UP001221686">
    <property type="component" value="Unassembled WGS sequence"/>
</dbReference>
<feature type="compositionally biased region" description="Polar residues" evidence="1">
    <location>
        <begin position="52"/>
        <end position="62"/>
    </location>
</feature>
<dbReference type="EMBL" id="JAQNDL010000004">
    <property type="protein sequence ID" value="MDC0722869.1"/>
    <property type="molecule type" value="Genomic_DNA"/>
</dbReference>
<evidence type="ECO:0000313" key="3">
    <source>
        <dbReference type="Proteomes" id="UP001221686"/>
    </source>
</evidence>
<proteinExistence type="predicted"/>
<dbReference type="RefSeq" id="WP_272091407.1">
    <property type="nucleotide sequence ID" value="NZ_JAQNDL010000004.1"/>
</dbReference>
<protein>
    <submittedName>
        <fullName evidence="2">Uncharacterized protein</fullName>
    </submittedName>
</protein>
<feature type="compositionally biased region" description="Low complexity" evidence="1">
    <location>
        <begin position="38"/>
        <end position="51"/>
    </location>
</feature>
<sequence>MVAWGASARWFAVVPVEAGTIAAASITGGGGASNAWMTPPATWATAPSPTANIPTTSSEVDV</sequence>
<reference evidence="2 3" key="1">
    <citation type="submission" date="2022-11" db="EMBL/GenBank/DDBJ databases">
        <title>Minimal conservation of predation-associated metabolite biosynthetic gene clusters underscores biosynthetic potential of Myxococcota including descriptions for ten novel species: Archangium lansinium sp. nov., Myxococcus landrumus sp. nov., Nannocystis bai.</title>
        <authorList>
            <person name="Ahearne A."/>
            <person name="Stevens C."/>
            <person name="Dowd S."/>
        </authorList>
    </citation>
    <scope>NUCLEOTIDE SEQUENCE [LARGE SCALE GENOMIC DNA]</scope>
    <source>
        <strain evidence="2 3">BB15-2</strain>
    </source>
</reference>
<comment type="caution">
    <text evidence="2">The sequence shown here is derived from an EMBL/GenBank/DDBJ whole genome shotgun (WGS) entry which is preliminary data.</text>
</comment>
<evidence type="ECO:0000313" key="2">
    <source>
        <dbReference type="EMBL" id="MDC0722869.1"/>
    </source>
</evidence>
<keyword evidence="3" id="KW-1185">Reference proteome</keyword>